<feature type="domain" description="N-acetyltransferase" evidence="1">
    <location>
        <begin position="1"/>
        <end position="154"/>
    </location>
</feature>
<dbReference type="EMBL" id="JANZQH010000003">
    <property type="protein sequence ID" value="MCT2407762.1"/>
    <property type="molecule type" value="Genomic_DNA"/>
</dbReference>
<keyword evidence="2" id="KW-0808">Transferase</keyword>
<sequence>MIIRKGNISDLSEMRRLFTDTITSVCKNDYNSEQIEAWRSGTENEERWMQVMDSQFVIVAKINGQMAGFCTLERGNYIDLLFVHKDFQHQGIARKMYTFIEQEVTIRKEKTLAADVSKTARPFFEKMGFRVITEQTVNVKGIDLTNYKMEKDLNS</sequence>
<dbReference type="InterPro" id="IPR016181">
    <property type="entry name" value="Acyl_CoA_acyltransferase"/>
</dbReference>
<reference evidence="2" key="1">
    <citation type="submission" date="2022-08" db="EMBL/GenBank/DDBJ databases">
        <title>Chryseobacterium antibioticum,isolated from the rhizosphere soil of Pyrola in Tibet.</title>
        <authorList>
            <person name="Kan Y."/>
        </authorList>
    </citation>
    <scope>NUCLEOTIDE SEQUENCE</scope>
    <source>
        <strain evidence="2">Pc2-12</strain>
    </source>
</reference>
<dbReference type="PANTHER" id="PTHR43451:SF1">
    <property type="entry name" value="ACETYLTRANSFERASE"/>
    <property type="match status" value="1"/>
</dbReference>
<dbReference type="RefSeq" id="WP_259828879.1">
    <property type="nucleotide sequence ID" value="NZ_JANZQH010000003.1"/>
</dbReference>
<dbReference type="Proteomes" id="UP001142057">
    <property type="component" value="Unassembled WGS sequence"/>
</dbReference>
<evidence type="ECO:0000313" key="2">
    <source>
        <dbReference type="EMBL" id="MCT2407762.1"/>
    </source>
</evidence>
<gene>
    <name evidence="2" type="ORF">NZD88_09455</name>
</gene>
<evidence type="ECO:0000313" key="3">
    <source>
        <dbReference type="Proteomes" id="UP001142057"/>
    </source>
</evidence>
<dbReference type="PROSITE" id="PS51186">
    <property type="entry name" value="GNAT"/>
    <property type="match status" value="1"/>
</dbReference>
<dbReference type="CDD" id="cd04301">
    <property type="entry name" value="NAT_SF"/>
    <property type="match status" value="1"/>
</dbReference>
<dbReference type="InterPro" id="IPR052564">
    <property type="entry name" value="N-acetyltrans/Recomb-assoc"/>
</dbReference>
<dbReference type="InterPro" id="IPR000182">
    <property type="entry name" value="GNAT_dom"/>
</dbReference>
<dbReference type="EC" id="2.3.1.-" evidence="2"/>
<comment type="caution">
    <text evidence="2">The sequence shown here is derived from an EMBL/GenBank/DDBJ whole genome shotgun (WGS) entry which is preliminary data.</text>
</comment>
<keyword evidence="2" id="KW-0012">Acyltransferase</keyword>
<evidence type="ECO:0000259" key="1">
    <source>
        <dbReference type="PROSITE" id="PS51186"/>
    </source>
</evidence>
<proteinExistence type="predicted"/>
<dbReference type="Gene3D" id="3.40.630.30">
    <property type="match status" value="1"/>
</dbReference>
<dbReference type="PANTHER" id="PTHR43451">
    <property type="entry name" value="ACETYLTRANSFERASE (GNAT) FAMILY PROTEIN"/>
    <property type="match status" value="1"/>
</dbReference>
<dbReference type="Pfam" id="PF13673">
    <property type="entry name" value="Acetyltransf_10"/>
    <property type="match status" value="1"/>
</dbReference>
<accession>A0ABT2IGR9</accession>
<dbReference type="GO" id="GO:0016746">
    <property type="term" value="F:acyltransferase activity"/>
    <property type="evidence" value="ECO:0007669"/>
    <property type="project" value="UniProtKB-KW"/>
</dbReference>
<protein>
    <submittedName>
        <fullName evidence="2">GNAT family N-acetyltransferase</fullName>
        <ecNumber evidence="2">2.3.1.-</ecNumber>
    </submittedName>
</protein>
<keyword evidence="3" id="KW-1185">Reference proteome</keyword>
<name>A0ABT2IGR9_9FLAO</name>
<organism evidence="2 3">
    <name type="scientific">Chryseobacterium pyrolae</name>
    <dbReference type="NCBI Taxonomy" id="2987481"/>
    <lineage>
        <taxon>Bacteria</taxon>
        <taxon>Pseudomonadati</taxon>
        <taxon>Bacteroidota</taxon>
        <taxon>Flavobacteriia</taxon>
        <taxon>Flavobacteriales</taxon>
        <taxon>Weeksellaceae</taxon>
        <taxon>Chryseobacterium group</taxon>
        <taxon>Chryseobacterium</taxon>
    </lineage>
</organism>
<dbReference type="SUPFAM" id="SSF55729">
    <property type="entry name" value="Acyl-CoA N-acyltransferases (Nat)"/>
    <property type="match status" value="1"/>
</dbReference>